<dbReference type="PANTHER" id="PTHR33608:SF12">
    <property type="entry name" value="DUF58 DOMAIN-CONTAINING PROTEIN"/>
    <property type="match status" value="1"/>
</dbReference>
<dbReference type="InterPro" id="IPR002881">
    <property type="entry name" value="DUF58"/>
</dbReference>
<dbReference type="EMBL" id="FZNN01000021">
    <property type="protein sequence ID" value="SNR75967.1"/>
    <property type="molecule type" value="Genomic_DNA"/>
</dbReference>
<reference evidence="3 4" key="1">
    <citation type="submission" date="2017-06" db="EMBL/GenBank/DDBJ databases">
        <authorList>
            <person name="Kim H.J."/>
            <person name="Triplett B.A."/>
        </authorList>
    </citation>
    <scope>NUCLEOTIDE SEQUENCE [LARGE SCALE GENOMIC DNA]</scope>
    <source>
        <strain evidence="3 4">DSM 29052</strain>
    </source>
</reference>
<evidence type="ECO:0000313" key="4">
    <source>
        <dbReference type="Proteomes" id="UP000198417"/>
    </source>
</evidence>
<dbReference type="AlphaFoldDB" id="A0A238YY13"/>
<proteinExistence type="predicted"/>
<evidence type="ECO:0000256" key="1">
    <source>
        <dbReference type="SAM" id="MobiDB-lite"/>
    </source>
</evidence>
<dbReference type="Proteomes" id="UP000198417">
    <property type="component" value="Unassembled WGS sequence"/>
</dbReference>
<gene>
    <name evidence="3" type="ORF">SAMN06265370_12136</name>
</gene>
<feature type="domain" description="DUF58" evidence="2">
    <location>
        <begin position="51"/>
        <end position="251"/>
    </location>
</feature>
<protein>
    <recommendedName>
        <fullName evidence="2">DUF58 domain-containing protein</fullName>
    </recommendedName>
</protein>
<name>A0A238YY13_9RHOB</name>
<evidence type="ECO:0000313" key="3">
    <source>
        <dbReference type="EMBL" id="SNR75967.1"/>
    </source>
</evidence>
<dbReference type="RefSeq" id="WP_176439194.1">
    <property type="nucleotide sequence ID" value="NZ_FZNN01000021.1"/>
</dbReference>
<accession>A0A238YY13</accession>
<organism evidence="3 4">
    <name type="scientific">Puniceibacterium sediminis</name>
    <dbReference type="NCBI Taxonomy" id="1608407"/>
    <lineage>
        <taxon>Bacteria</taxon>
        <taxon>Pseudomonadati</taxon>
        <taxon>Pseudomonadota</taxon>
        <taxon>Alphaproteobacteria</taxon>
        <taxon>Rhodobacterales</taxon>
        <taxon>Paracoccaceae</taxon>
        <taxon>Puniceibacterium</taxon>
    </lineage>
</organism>
<feature type="compositionally biased region" description="Low complexity" evidence="1">
    <location>
        <begin position="27"/>
        <end position="36"/>
    </location>
</feature>
<feature type="compositionally biased region" description="Basic and acidic residues" evidence="1">
    <location>
        <begin position="48"/>
        <end position="65"/>
    </location>
</feature>
<sequence length="285" mass="30412">MTQPDDGIHLSLDRLVALRRLAFGVQQGGHAQSHSGGTAGRRRGQGGDIHDLRPFQDGDDPRRVDPAATARSGRPHVRTYHEDVDRTLLLVADFRSPMLWGSRGRLRSIAAAEALALEGWRTIAAGGRVGLHGEHDGGGVTLAPRPREAAMLDIASALVRMHEAAVALPADGVTPDLGTLLAQSIARAVPGTQVVLATGYDQPGQDFAEVAEAAMRKCRLSILLIQDRIELDPPRGVLPVRTPQGLRQVRFSAGTARDTLERIGVPVVAVSAETDLFADQSRAQA</sequence>
<dbReference type="Pfam" id="PF01882">
    <property type="entry name" value="DUF58"/>
    <property type="match status" value="1"/>
</dbReference>
<keyword evidence="4" id="KW-1185">Reference proteome</keyword>
<feature type="region of interest" description="Disordered" evidence="1">
    <location>
        <begin position="27"/>
        <end position="78"/>
    </location>
</feature>
<dbReference type="PANTHER" id="PTHR33608">
    <property type="entry name" value="BLL2464 PROTEIN"/>
    <property type="match status" value="1"/>
</dbReference>
<evidence type="ECO:0000259" key="2">
    <source>
        <dbReference type="Pfam" id="PF01882"/>
    </source>
</evidence>